<keyword evidence="2" id="KW-1185">Reference proteome</keyword>
<gene>
    <name evidence="1" type="ORF">DFR28_102346</name>
</gene>
<dbReference type="AlphaFoldDB" id="A0A395JK70"/>
<sequence length="30" mass="3506">MRRNDQILGAKQEIILGSAINSRNYDFIRI</sequence>
<dbReference type="EMBL" id="QNRT01000002">
    <property type="protein sequence ID" value="RBP50929.1"/>
    <property type="molecule type" value="Genomic_DNA"/>
</dbReference>
<name>A0A395JK70_9GAMM</name>
<dbReference type="Proteomes" id="UP000253083">
    <property type="component" value="Unassembled WGS sequence"/>
</dbReference>
<evidence type="ECO:0000313" key="1">
    <source>
        <dbReference type="EMBL" id="RBP50929.1"/>
    </source>
</evidence>
<reference evidence="1 2" key="1">
    <citation type="submission" date="2018-06" db="EMBL/GenBank/DDBJ databases">
        <title>Genomic Encyclopedia of Type Strains, Phase IV (KMG-IV): sequencing the most valuable type-strain genomes for metagenomic binning, comparative biology and taxonomic classification.</title>
        <authorList>
            <person name="Goeker M."/>
        </authorList>
    </citation>
    <scope>NUCLEOTIDE SEQUENCE [LARGE SCALE GENOMIC DNA]</scope>
    <source>
        <strain evidence="1 2">DSM 24032</strain>
    </source>
</reference>
<protein>
    <submittedName>
        <fullName evidence="1">Uncharacterized protein</fullName>
    </submittedName>
</protein>
<accession>A0A395JK70</accession>
<organism evidence="1 2">
    <name type="scientific">Arenicella xantha</name>
    <dbReference type="NCBI Taxonomy" id="644221"/>
    <lineage>
        <taxon>Bacteria</taxon>
        <taxon>Pseudomonadati</taxon>
        <taxon>Pseudomonadota</taxon>
        <taxon>Gammaproteobacteria</taxon>
        <taxon>Arenicellales</taxon>
        <taxon>Arenicellaceae</taxon>
        <taxon>Arenicella</taxon>
    </lineage>
</organism>
<proteinExistence type="predicted"/>
<dbReference type="InParanoid" id="A0A395JK70"/>
<comment type="caution">
    <text evidence="1">The sequence shown here is derived from an EMBL/GenBank/DDBJ whole genome shotgun (WGS) entry which is preliminary data.</text>
</comment>
<evidence type="ECO:0000313" key="2">
    <source>
        <dbReference type="Proteomes" id="UP000253083"/>
    </source>
</evidence>